<reference evidence="1 2" key="1">
    <citation type="submission" date="2024-01" db="EMBL/GenBank/DDBJ databases">
        <title>Genome assemblies of Stephania.</title>
        <authorList>
            <person name="Yang L."/>
        </authorList>
    </citation>
    <scope>NUCLEOTIDE SEQUENCE [LARGE SCALE GENOMIC DNA]</scope>
    <source>
        <strain evidence="1">YNDBR</strain>
        <tissue evidence="1">Leaf</tissue>
    </source>
</reference>
<protein>
    <submittedName>
        <fullName evidence="1">Uncharacterized protein</fullName>
    </submittedName>
</protein>
<dbReference type="EMBL" id="JBBNAF010000012">
    <property type="protein sequence ID" value="KAK9091944.1"/>
    <property type="molecule type" value="Genomic_DNA"/>
</dbReference>
<gene>
    <name evidence="1" type="ORF">Syun_026855</name>
</gene>
<name>A0AAP0ENA8_9MAGN</name>
<dbReference type="AlphaFoldDB" id="A0AAP0ENA8"/>
<proteinExistence type="predicted"/>
<evidence type="ECO:0000313" key="1">
    <source>
        <dbReference type="EMBL" id="KAK9091944.1"/>
    </source>
</evidence>
<sequence>MAELPPGFLFYSLDGFNPVNELTEEMQNTRVWNRTGRVVCLLRSGEILLEFDNQKLVCYDPTKDEFKNLNFDGLPNSFASIAPTLSPVSLNGARTPGIRTNPTTLDWLVIGLKSSERVTSP</sequence>
<organism evidence="1 2">
    <name type="scientific">Stephania yunnanensis</name>
    <dbReference type="NCBI Taxonomy" id="152371"/>
    <lineage>
        <taxon>Eukaryota</taxon>
        <taxon>Viridiplantae</taxon>
        <taxon>Streptophyta</taxon>
        <taxon>Embryophyta</taxon>
        <taxon>Tracheophyta</taxon>
        <taxon>Spermatophyta</taxon>
        <taxon>Magnoliopsida</taxon>
        <taxon>Ranunculales</taxon>
        <taxon>Menispermaceae</taxon>
        <taxon>Menispermoideae</taxon>
        <taxon>Cissampelideae</taxon>
        <taxon>Stephania</taxon>
    </lineage>
</organism>
<dbReference type="Proteomes" id="UP001420932">
    <property type="component" value="Unassembled WGS sequence"/>
</dbReference>
<accession>A0AAP0ENA8</accession>
<comment type="caution">
    <text evidence="1">The sequence shown here is derived from an EMBL/GenBank/DDBJ whole genome shotgun (WGS) entry which is preliminary data.</text>
</comment>
<evidence type="ECO:0000313" key="2">
    <source>
        <dbReference type="Proteomes" id="UP001420932"/>
    </source>
</evidence>
<keyword evidence="2" id="KW-1185">Reference proteome</keyword>